<dbReference type="EMBL" id="LCZI01000539">
    <property type="protein sequence ID" value="KKZ66051.1"/>
    <property type="molecule type" value="Genomic_DNA"/>
</dbReference>
<dbReference type="Proteomes" id="UP000034164">
    <property type="component" value="Unassembled WGS sequence"/>
</dbReference>
<evidence type="ECO:0000313" key="3">
    <source>
        <dbReference type="Proteomes" id="UP000034164"/>
    </source>
</evidence>
<dbReference type="VEuPathDB" id="FungiDB:EMCG_08194"/>
<feature type="non-terminal residue" evidence="2">
    <location>
        <position position="65"/>
    </location>
</feature>
<evidence type="ECO:0000256" key="1">
    <source>
        <dbReference type="SAM" id="MobiDB-lite"/>
    </source>
</evidence>
<feature type="compositionally biased region" description="Basic and acidic residues" evidence="1">
    <location>
        <begin position="14"/>
        <end position="37"/>
    </location>
</feature>
<name>A0A0G2JAN7_9EURO</name>
<accession>A0A0G2JAN7</accession>
<comment type="caution">
    <text evidence="2">The sequence shown here is derived from an EMBL/GenBank/DDBJ whole genome shotgun (WGS) entry which is preliminary data.</text>
</comment>
<reference evidence="3" key="1">
    <citation type="journal article" date="2015" name="PLoS Genet.">
        <title>The dynamic genome and transcriptome of the human fungal pathogen Blastomyces and close relative Emmonsia.</title>
        <authorList>
            <person name="Munoz J.F."/>
            <person name="Gauthier G.M."/>
            <person name="Desjardins C.A."/>
            <person name="Gallo J.E."/>
            <person name="Holder J."/>
            <person name="Sullivan T.D."/>
            <person name="Marty A.J."/>
            <person name="Carmen J.C."/>
            <person name="Chen Z."/>
            <person name="Ding L."/>
            <person name="Gujja S."/>
            <person name="Magrini V."/>
            <person name="Misas E."/>
            <person name="Mitreva M."/>
            <person name="Priest M."/>
            <person name="Saif S."/>
            <person name="Whiston E.A."/>
            <person name="Young S."/>
            <person name="Zeng Q."/>
            <person name="Goldman W.E."/>
            <person name="Mardis E.R."/>
            <person name="Taylor J.W."/>
            <person name="McEwen J.G."/>
            <person name="Clay O.K."/>
            <person name="Klein B.S."/>
            <person name="Cuomo C.A."/>
        </authorList>
    </citation>
    <scope>NUCLEOTIDE SEQUENCE [LARGE SCALE GENOMIC DNA]</scope>
    <source>
        <strain evidence="3">UAMH 3008</strain>
    </source>
</reference>
<protein>
    <submittedName>
        <fullName evidence="2">Uncharacterized protein</fullName>
    </submittedName>
</protein>
<dbReference type="AlphaFoldDB" id="A0A0G2JAN7"/>
<gene>
    <name evidence="2" type="ORF">EMCG_08194</name>
</gene>
<organism evidence="2 3">
    <name type="scientific">[Emmonsia] crescens</name>
    <dbReference type="NCBI Taxonomy" id="73230"/>
    <lineage>
        <taxon>Eukaryota</taxon>
        <taxon>Fungi</taxon>
        <taxon>Dikarya</taxon>
        <taxon>Ascomycota</taxon>
        <taxon>Pezizomycotina</taxon>
        <taxon>Eurotiomycetes</taxon>
        <taxon>Eurotiomycetidae</taxon>
        <taxon>Onygenales</taxon>
        <taxon>Ajellomycetaceae</taxon>
        <taxon>Emergomyces</taxon>
    </lineage>
</organism>
<feature type="region of interest" description="Disordered" evidence="1">
    <location>
        <begin position="1"/>
        <end position="37"/>
    </location>
</feature>
<sequence length="65" mass="7632">MADNSSPDYKALYHRAEVEQRQAEEQERQEAEFERHEKKCAVSQQHLKSSSKTVMIHSLSLCRLK</sequence>
<evidence type="ECO:0000313" key="2">
    <source>
        <dbReference type="EMBL" id="KKZ66051.1"/>
    </source>
</evidence>
<proteinExistence type="predicted"/>